<proteinExistence type="inferred from homology"/>
<dbReference type="InterPro" id="IPR036188">
    <property type="entry name" value="FAD/NAD-bd_sf"/>
</dbReference>
<dbReference type="Pfam" id="PF01946">
    <property type="entry name" value="Thi4"/>
    <property type="match status" value="1"/>
</dbReference>
<dbReference type="GO" id="GO:0009228">
    <property type="term" value="P:thiamine biosynthetic process"/>
    <property type="evidence" value="ECO:0007669"/>
    <property type="project" value="UniProtKB-KW"/>
</dbReference>
<dbReference type="AlphaFoldDB" id="X1LCU3"/>
<evidence type="ECO:0000256" key="4">
    <source>
        <dbReference type="ARBA" id="ARBA00023004"/>
    </source>
</evidence>
<dbReference type="GO" id="GO:0016740">
    <property type="term" value="F:transferase activity"/>
    <property type="evidence" value="ECO:0007669"/>
    <property type="project" value="UniProtKB-KW"/>
</dbReference>
<sequence>MDEVIISRAITESYIKDLLDAMELDVAIVGAGPAGMTAAYYLAKARIKIAIFERKLSVGGGIWGGGMMFNKIVVQDEGKEILNEFGITTTEYQKGYYVANAVETASTLCSLAVKAGAKVFNLISVEDVVIREANRVSGLVLNWSSVPSANLHIDPLAIRAKLVIDATGHDCEICHLVSDKAGGKLRTSTGNIIGEKSMWAEVAEKEVTENTKEVYPGLIVAGMAASAVFGSPRMGPIFGGMLLSGKRAAKLAIDLLK</sequence>
<dbReference type="PRINTS" id="PR00419">
    <property type="entry name" value="ADXRDTASE"/>
</dbReference>
<dbReference type="PANTHER" id="PTHR43422:SF3">
    <property type="entry name" value="THIAMINE THIAZOLE SYNTHASE"/>
    <property type="match status" value="1"/>
</dbReference>
<organism evidence="6">
    <name type="scientific">marine sediment metagenome</name>
    <dbReference type="NCBI Taxonomy" id="412755"/>
    <lineage>
        <taxon>unclassified sequences</taxon>
        <taxon>metagenomes</taxon>
        <taxon>ecological metagenomes</taxon>
    </lineage>
</organism>
<dbReference type="PANTHER" id="PTHR43422">
    <property type="entry name" value="THIAMINE THIAZOLE SYNTHASE"/>
    <property type="match status" value="1"/>
</dbReference>
<keyword evidence="2" id="KW-0479">Metal-binding</keyword>
<dbReference type="Gene3D" id="3.50.50.60">
    <property type="entry name" value="FAD/NAD(P)-binding domain"/>
    <property type="match status" value="1"/>
</dbReference>
<name>X1LCU3_9ZZZZ</name>
<evidence type="ECO:0008006" key="7">
    <source>
        <dbReference type="Google" id="ProtNLM"/>
    </source>
</evidence>
<evidence type="ECO:0000256" key="1">
    <source>
        <dbReference type="ARBA" id="ARBA00022679"/>
    </source>
</evidence>
<keyword evidence="4" id="KW-0408">Iron</keyword>
<evidence type="ECO:0000256" key="2">
    <source>
        <dbReference type="ARBA" id="ARBA00022723"/>
    </source>
</evidence>
<evidence type="ECO:0000256" key="3">
    <source>
        <dbReference type="ARBA" id="ARBA00022977"/>
    </source>
</evidence>
<gene>
    <name evidence="6" type="ORF">S06H3_04977</name>
</gene>
<accession>X1LCU3</accession>
<comment type="caution">
    <text evidence="6">The sequence shown here is derived from an EMBL/GenBank/DDBJ whole genome shotgun (WGS) entry which is preliminary data.</text>
</comment>
<keyword evidence="1" id="KW-0808">Transferase</keyword>
<keyword evidence="3" id="KW-0784">Thiamine biosynthesis</keyword>
<dbReference type="InterPro" id="IPR022828">
    <property type="entry name" value="Thi4_prok"/>
</dbReference>
<dbReference type="GO" id="GO:0046872">
    <property type="term" value="F:metal ion binding"/>
    <property type="evidence" value="ECO:0007669"/>
    <property type="project" value="UniProtKB-KW"/>
</dbReference>
<dbReference type="EMBL" id="BARV01001798">
    <property type="protein sequence ID" value="GAI00250.1"/>
    <property type="molecule type" value="Genomic_DNA"/>
</dbReference>
<evidence type="ECO:0000313" key="6">
    <source>
        <dbReference type="EMBL" id="GAI00250.1"/>
    </source>
</evidence>
<keyword evidence="5" id="KW-0520">NAD</keyword>
<protein>
    <recommendedName>
        <fullName evidence="7">Thiazole biosynthesis enzyme</fullName>
    </recommendedName>
</protein>
<evidence type="ECO:0000256" key="5">
    <source>
        <dbReference type="ARBA" id="ARBA00023027"/>
    </source>
</evidence>
<dbReference type="NCBIfam" id="TIGR00292">
    <property type="entry name" value="sulfide-dependent adenosine diphosphate thiazole synthase"/>
    <property type="match status" value="1"/>
</dbReference>
<dbReference type="InterPro" id="IPR002922">
    <property type="entry name" value="Thi4_fam"/>
</dbReference>
<reference evidence="6" key="1">
    <citation type="journal article" date="2014" name="Front. Microbiol.">
        <title>High frequency of phylogenetically diverse reductive dehalogenase-homologous genes in deep subseafloor sedimentary metagenomes.</title>
        <authorList>
            <person name="Kawai M."/>
            <person name="Futagami T."/>
            <person name="Toyoda A."/>
            <person name="Takaki Y."/>
            <person name="Nishi S."/>
            <person name="Hori S."/>
            <person name="Arai W."/>
            <person name="Tsubouchi T."/>
            <person name="Morono Y."/>
            <person name="Uchiyama I."/>
            <person name="Ito T."/>
            <person name="Fujiyama A."/>
            <person name="Inagaki F."/>
            <person name="Takami H."/>
        </authorList>
    </citation>
    <scope>NUCLEOTIDE SEQUENCE</scope>
    <source>
        <strain evidence="6">Expedition CK06-06</strain>
    </source>
</reference>
<dbReference type="HAMAP" id="MF_00304">
    <property type="entry name" value="Thi4"/>
    <property type="match status" value="1"/>
</dbReference>
<dbReference type="SUPFAM" id="SSF51905">
    <property type="entry name" value="FAD/NAD(P)-binding domain"/>
    <property type="match status" value="1"/>
</dbReference>